<evidence type="ECO:0008006" key="5">
    <source>
        <dbReference type="Google" id="ProtNLM"/>
    </source>
</evidence>
<dbReference type="RefSeq" id="WP_115481358.1">
    <property type="nucleotide sequence ID" value="NZ_QRCT01000016.1"/>
</dbReference>
<organism evidence="3 4">
    <name type="scientific">Anaerosacchariphilus polymeriproducens</name>
    <dbReference type="NCBI Taxonomy" id="1812858"/>
    <lineage>
        <taxon>Bacteria</taxon>
        <taxon>Bacillati</taxon>
        <taxon>Bacillota</taxon>
        <taxon>Clostridia</taxon>
        <taxon>Lachnospirales</taxon>
        <taxon>Lachnospiraceae</taxon>
        <taxon>Anaerosacchariphilus</taxon>
    </lineage>
</organism>
<keyword evidence="2" id="KW-0732">Signal</keyword>
<feature type="signal peptide" evidence="2">
    <location>
        <begin position="1"/>
        <end position="24"/>
    </location>
</feature>
<dbReference type="Gene3D" id="2.60.120.380">
    <property type="match status" value="1"/>
</dbReference>
<dbReference type="Proteomes" id="UP000255036">
    <property type="component" value="Unassembled WGS sequence"/>
</dbReference>
<dbReference type="AlphaFoldDB" id="A0A371AWG7"/>
<evidence type="ECO:0000313" key="3">
    <source>
        <dbReference type="EMBL" id="RDU23925.1"/>
    </source>
</evidence>
<evidence type="ECO:0000256" key="2">
    <source>
        <dbReference type="SAM" id="SignalP"/>
    </source>
</evidence>
<protein>
    <recommendedName>
        <fullName evidence="5">F5/8 type C domain-containing protein</fullName>
    </recommendedName>
</protein>
<dbReference type="OrthoDB" id="2049816at2"/>
<feature type="chain" id="PRO_5039179483" description="F5/8 type C domain-containing protein" evidence="2">
    <location>
        <begin position="25"/>
        <end position="384"/>
    </location>
</feature>
<keyword evidence="4" id="KW-1185">Reference proteome</keyword>
<sequence>MKKLKMLLCLMSITVGLSATQLQAKAAKEQTGIEVTKETKQESTAQRAKAQSTKNDRSVKEMSIPKAKISSISKKMDLSGYYYYNNVSYTLKTPGLLHINTNNMADYVYVYNVTTGKVAYSYADSSSGYHATFSLGKGTYRVLISGYDYLNGLRYTSIRTEVPQFLPTKNKTVVRDDNFYFKSTYYVKVKARKTGVLTIKPLANSMYVKLVNARKKALSTDQYYYKGSSASYGIKKGATYYVKVTSSMRARYAMKFTSIKEKSGSKKSKAAKLSKKNRWSHGTLLAGSKTADWYKIKLNKKSKLNIILKPQICNVLKLSVYGPNGKRWGDVAKITPYSNGTERKFQLYTSNWISKNYKIDAGTYYVKIERGSKYTSGSYSIKWK</sequence>
<reference evidence="3 4" key="1">
    <citation type="submission" date="2018-07" db="EMBL/GenBank/DDBJ databases">
        <title>Anaerosacharophilus polymeroproducens gen. nov. sp. nov., an anaerobic bacterium isolated from salt field.</title>
        <authorList>
            <person name="Kim W."/>
            <person name="Yang S.-H."/>
            <person name="Oh J."/>
            <person name="Lee J.-H."/>
            <person name="Kwon K.K."/>
        </authorList>
    </citation>
    <scope>NUCLEOTIDE SEQUENCE [LARGE SCALE GENOMIC DNA]</scope>
    <source>
        <strain evidence="3 4">MCWD5</strain>
    </source>
</reference>
<evidence type="ECO:0000313" key="4">
    <source>
        <dbReference type="Proteomes" id="UP000255036"/>
    </source>
</evidence>
<proteinExistence type="predicted"/>
<evidence type="ECO:0000256" key="1">
    <source>
        <dbReference type="SAM" id="MobiDB-lite"/>
    </source>
</evidence>
<feature type="region of interest" description="Disordered" evidence="1">
    <location>
        <begin position="30"/>
        <end position="57"/>
    </location>
</feature>
<gene>
    <name evidence="3" type="ORF">DWV06_06420</name>
</gene>
<comment type="caution">
    <text evidence="3">The sequence shown here is derived from an EMBL/GenBank/DDBJ whole genome shotgun (WGS) entry which is preliminary data.</text>
</comment>
<accession>A0A371AWG7</accession>
<name>A0A371AWG7_9FIRM</name>
<feature type="compositionally biased region" description="Polar residues" evidence="1">
    <location>
        <begin position="42"/>
        <end position="53"/>
    </location>
</feature>
<dbReference type="EMBL" id="QRCT01000016">
    <property type="protein sequence ID" value="RDU23925.1"/>
    <property type="molecule type" value="Genomic_DNA"/>
</dbReference>